<dbReference type="KEGG" id="daw:HS1_002189"/>
<dbReference type="AlphaFoldDB" id="A0A7U4QMA5"/>
<dbReference type="HAMAP" id="MF_00909">
    <property type="entry name" value="FtsZ"/>
    <property type="match status" value="1"/>
</dbReference>
<dbReference type="InterPro" id="IPR008280">
    <property type="entry name" value="Tub_FtsZ_C"/>
</dbReference>
<evidence type="ECO:0000259" key="11">
    <source>
        <dbReference type="SMART" id="SM00864"/>
    </source>
</evidence>
<keyword evidence="14" id="KW-1185">Reference proteome</keyword>
<dbReference type="CDD" id="cd02201">
    <property type="entry name" value="FtsZ_type1"/>
    <property type="match status" value="1"/>
</dbReference>
<dbReference type="GO" id="GO:0005525">
    <property type="term" value="F:GTP binding"/>
    <property type="evidence" value="ECO:0007669"/>
    <property type="project" value="UniProtKB-UniRule"/>
</dbReference>
<keyword evidence="2 8" id="KW-0963">Cytoplasm</keyword>
<evidence type="ECO:0000256" key="8">
    <source>
        <dbReference type="HAMAP-Rule" id="MF_00909"/>
    </source>
</evidence>
<dbReference type="NCBIfam" id="TIGR00065">
    <property type="entry name" value="ftsZ"/>
    <property type="match status" value="1"/>
</dbReference>
<reference evidence="13 14" key="1">
    <citation type="submission" date="2015-10" db="EMBL/GenBank/DDBJ databases">
        <title>Candidatus Desulfofervidus auxilii, a hydrogenotrophic sulfate-reducing bacterium involved in the thermophilic anaerobic oxidation of methane.</title>
        <authorList>
            <person name="Krukenberg V."/>
            <person name="Richter M."/>
            <person name="Wegener G."/>
        </authorList>
    </citation>
    <scope>NUCLEOTIDE SEQUENCE [LARGE SCALE GENOMIC DNA]</scope>
    <source>
        <strain evidence="13 14">HS1</strain>
    </source>
</reference>
<comment type="similarity">
    <text evidence="1 8 10">Belongs to the FtsZ family.</text>
</comment>
<protein>
    <recommendedName>
        <fullName evidence="8 9">Cell division protein FtsZ</fullName>
    </recommendedName>
</protein>
<dbReference type="InterPro" id="IPR020805">
    <property type="entry name" value="Cell_div_FtsZ_CS"/>
</dbReference>
<evidence type="ECO:0000259" key="12">
    <source>
        <dbReference type="SMART" id="SM00865"/>
    </source>
</evidence>
<evidence type="ECO:0000313" key="13">
    <source>
        <dbReference type="EMBL" id="AMM41975.1"/>
    </source>
</evidence>
<dbReference type="Gene3D" id="3.40.50.1440">
    <property type="entry name" value="Tubulin/FtsZ, GTPase domain"/>
    <property type="match status" value="1"/>
</dbReference>
<accession>A0A7U4QMA5</accession>
<dbReference type="EMBL" id="CP013015">
    <property type="protein sequence ID" value="AMM41975.1"/>
    <property type="molecule type" value="Genomic_DNA"/>
</dbReference>
<dbReference type="SMART" id="SM00865">
    <property type="entry name" value="Tubulin_C"/>
    <property type="match status" value="1"/>
</dbReference>
<organism evidence="13 14">
    <name type="scientific">Desulfofervidus auxilii</name>
    <dbReference type="NCBI Taxonomy" id="1621989"/>
    <lineage>
        <taxon>Bacteria</taxon>
        <taxon>Pseudomonadati</taxon>
        <taxon>Thermodesulfobacteriota</taxon>
        <taxon>Candidatus Desulfofervidia</taxon>
        <taxon>Candidatus Desulfofervidales</taxon>
        <taxon>Candidatus Desulfofervidaceae</taxon>
        <taxon>Candidatus Desulfofervidus</taxon>
    </lineage>
</organism>
<dbReference type="InterPro" id="IPR045061">
    <property type="entry name" value="FtsZ/CetZ"/>
</dbReference>
<dbReference type="Pfam" id="PF00091">
    <property type="entry name" value="Tubulin"/>
    <property type="match status" value="1"/>
</dbReference>
<dbReference type="InterPro" id="IPR018316">
    <property type="entry name" value="Tubulin/FtsZ_2-layer-sand-dom"/>
</dbReference>
<dbReference type="InterPro" id="IPR000158">
    <property type="entry name" value="Cell_div_FtsZ"/>
</dbReference>
<dbReference type="GO" id="GO:0051258">
    <property type="term" value="P:protein polymerization"/>
    <property type="evidence" value="ECO:0007669"/>
    <property type="project" value="UniProtKB-UniRule"/>
</dbReference>
<dbReference type="OrthoDB" id="9813375at2"/>
<dbReference type="GO" id="GO:0043093">
    <property type="term" value="P:FtsZ-dependent cytokinesis"/>
    <property type="evidence" value="ECO:0007669"/>
    <property type="project" value="UniProtKB-UniRule"/>
</dbReference>
<comment type="subcellular location">
    <subcellularLocation>
        <location evidence="8">Cytoplasm</location>
    </subcellularLocation>
    <text evidence="8">Assembles at midcell at the inner surface of the cytoplasmic membrane.</text>
</comment>
<feature type="binding site" evidence="8">
    <location>
        <position position="187"/>
    </location>
    <ligand>
        <name>GTP</name>
        <dbReference type="ChEBI" id="CHEBI:37565"/>
    </ligand>
</feature>
<dbReference type="InterPro" id="IPR037103">
    <property type="entry name" value="Tubulin/FtsZ-like_C"/>
</dbReference>
<sequence length="374" mass="40414">MRVDFLEEGLTAKIRVIGVGGAGGNAINNMIESGLKNVTFIAANTDLQALDMSRASIKIQLGVNVTRGLGAGANPEIGRQAGLESIDQIKEVIEGSDMVFITAGMGGGTGTGAAPIIAQASKELGALTVAVVTKPFGFEGKKKMQIAENGIAQLREVVDTIITIPNNRLLELKPRAVTLLETFKKADQVLYYAVKGIADLITIQGLVNVDFADVRTIMEEKGLALMGTGISSGDNRSIEAAQRAIRSPLLEDVSIKGAKGVLMNITASSEMTLEEVESASSLIYKEADENANIIWGTVIDDTMGDEMMITVIATGIKQDGIPLEETEKTQSLEDYKAKKEKKHEKEHQKTRIFRRLPLEEDDLDIPTFVRQRRD</sequence>
<evidence type="ECO:0000256" key="10">
    <source>
        <dbReference type="RuleBase" id="RU000631"/>
    </source>
</evidence>
<dbReference type="RefSeq" id="WP_066065343.1">
    <property type="nucleotide sequence ID" value="NZ_CP013015.1"/>
</dbReference>
<dbReference type="InterPro" id="IPR003008">
    <property type="entry name" value="Tubulin_FtsZ_GTPase"/>
</dbReference>
<evidence type="ECO:0000256" key="6">
    <source>
        <dbReference type="ARBA" id="ARBA00023210"/>
    </source>
</evidence>
<evidence type="ECO:0000313" key="14">
    <source>
        <dbReference type="Proteomes" id="UP000070560"/>
    </source>
</evidence>
<dbReference type="Pfam" id="PF12327">
    <property type="entry name" value="FtsZ_C"/>
    <property type="match status" value="1"/>
</dbReference>
<evidence type="ECO:0000256" key="3">
    <source>
        <dbReference type="ARBA" id="ARBA00022618"/>
    </source>
</evidence>
<dbReference type="PROSITE" id="PS01134">
    <property type="entry name" value="FTSZ_1"/>
    <property type="match status" value="1"/>
</dbReference>
<dbReference type="GO" id="GO:0032153">
    <property type="term" value="C:cell division site"/>
    <property type="evidence" value="ECO:0007669"/>
    <property type="project" value="UniProtKB-UniRule"/>
</dbReference>
<gene>
    <name evidence="8" type="primary">ftsZ</name>
    <name evidence="13" type="ORF">HS1_002189</name>
</gene>
<evidence type="ECO:0000256" key="1">
    <source>
        <dbReference type="ARBA" id="ARBA00009690"/>
    </source>
</evidence>
<dbReference type="PRINTS" id="PR00423">
    <property type="entry name" value="CELLDVISFTSZ"/>
</dbReference>
<dbReference type="Proteomes" id="UP000070560">
    <property type="component" value="Chromosome"/>
</dbReference>
<feature type="binding site" evidence="8">
    <location>
        <begin position="108"/>
        <end position="110"/>
    </location>
    <ligand>
        <name>GTP</name>
        <dbReference type="ChEBI" id="CHEBI:37565"/>
    </ligand>
</feature>
<name>A0A7U4QMA5_DESA2</name>
<dbReference type="GO" id="GO:0003924">
    <property type="term" value="F:GTPase activity"/>
    <property type="evidence" value="ECO:0007669"/>
    <property type="project" value="UniProtKB-UniRule"/>
</dbReference>
<dbReference type="GO" id="GO:0000917">
    <property type="term" value="P:division septum assembly"/>
    <property type="evidence" value="ECO:0007669"/>
    <property type="project" value="UniProtKB-KW"/>
</dbReference>
<keyword evidence="5 8" id="KW-0342">GTP-binding</keyword>
<feature type="binding site" evidence="8">
    <location>
        <position position="143"/>
    </location>
    <ligand>
        <name>GTP</name>
        <dbReference type="ChEBI" id="CHEBI:37565"/>
    </ligand>
</feature>
<keyword evidence="4 8" id="KW-0547">Nucleotide-binding</keyword>
<dbReference type="InterPro" id="IPR036525">
    <property type="entry name" value="Tubulin/FtsZ_GTPase_sf"/>
</dbReference>
<comment type="function">
    <text evidence="8 10">Essential cell division protein that forms a contractile ring structure (Z ring) at the future cell division site. The regulation of the ring assembly controls the timing and the location of cell division. One of the functions of the FtsZ ring is to recruit other cell division proteins to the septum to produce a new cell wall between the dividing cells. Binds GTP and shows GTPase activity.</text>
</comment>
<feature type="binding site" evidence="8">
    <location>
        <begin position="21"/>
        <end position="25"/>
    </location>
    <ligand>
        <name>GTP</name>
        <dbReference type="ChEBI" id="CHEBI:37565"/>
    </ligand>
</feature>
<dbReference type="FunFam" id="3.40.50.1440:FF:000023">
    <property type="entry name" value="Cell division protein FtsZ"/>
    <property type="match status" value="1"/>
</dbReference>
<keyword evidence="3 8" id="KW-0132">Cell division</keyword>
<proteinExistence type="inferred from homology"/>
<comment type="subunit">
    <text evidence="8">Homodimer. Polymerizes to form a dynamic ring structure in a strictly GTP-dependent manner. Interacts directly with several other division proteins.</text>
</comment>
<evidence type="ECO:0000256" key="4">
    <source>
        <dbReference type="ARBA" id="ARBA00022741"/>
    </source>
</evidence>
<evidence type="ECO:0000256" key="2">
    <source>
        <dbReference type="ARBA" id="ARBA00022490"/>
    </source>
</evidence>
<dbReference type="InterPro" id="IPR024757">
    <property type="entry name" value="FtsZ_C"/>
</dbReference>
<dbReference type="PANTHER" id="PTHR30314">
    <property type="entry name" value="CELL DIVISION PROTEIN FTSZ-RELATED"/>
    <property type="match status" value="1"/>
</dbReference>
<feature type="binding site" evidence="8">
    <location>
        <position position="139"/>
    </location>
    <ligand>
        <name>GTP</name>
        <dbReference type="ChEBI" id="CHEBI:37565"/>
    </ligand>
</feature>
<keyword evidence="7 8" id="KW-0131">Cell cycle</keyword>
<evidence type="ECO:0000256" key="5">
    <source>
        <dbReference type="ARBA" id="ARBA00023134"/>
    </source>
</evidence>
<evidence type="ECO:0000256" key="7">
    <source>
        <dbReference type="ARBA" id="ARBA00023306"/>
    </source>
</evidence>
<feature type="domain" description="Tubulin/FtsZ GTPase" evidence="11">
    <location>
        <begin position="13"/>
        <end position="205"/>
    </location>
</feature>
<keyword evidence="6 8" id="KW-0717">Septation</keyword>
<dbReference type="Gene3D" id="3.30.1330.20">
    <property type="entry name" value="Tubulin/FtsZ, C-terminal domain"/>
    <property type="match status" value="1"/>
</dbReference>
<feature type="domain" description="Tubulin/FtsZ 2-layer sandwich" evidence="12">
    <location>
        <begin position="207"/>
        <end position="325"/>
    </location>
</feature>
<dbReference type="PANTHER" id="PTHR30314:SF3">
    <property type="entry name" value="MITOCHONDRIAL DIVISION PROTEIN FSZA"/>
    <property type="match status" value="1"/>
</dbReference>
<dbReference type="SUPFAM" id="SSF55307">
    <property type="entry name" value="Tubulin C-terminal domain-like"/>
    <property type="match status" value="1"/>
</dbReference>
<dbReference type="PROSITE" id="PS01135">
    <property type="entry name" value="FTSZ_2"/>
    <property type="match status" value="1"/>
</dbReference>
<dbReference type="SMART" id="SM00864">
    <property type="entry name" value="Tubulin"/>
    <property type="match status" value="1"/>
</dbReference>
<evidence type="ECO:0000256" key="9">
    <source>
        <dbReference type="NCBIfam" id="TIGR00065"/>
    </source>
</evidence>
<dbReference type="GO" id="GO:0005737">
    <property type="term" value="C:cytoplasm"/>
    <property type="evidence" value="ECO:0007669"/>
    <property type="project" value="UniProtKB-SubCell"/>
</dbReference>
<dbReference type="SUPFAM" id="SSF52490">
    <property type="entry name" value="Tubulin nucleotide-binding domain-like"/>
    <property type="match status" value="1"/>
</dbReference>